<evidence type="ECO:0000313" key="2">
    <source>
        <dbReference type="Proteomes" id="UP000288547"/>
    </source>
</evidence>
<dbReference type="OrthoDB" id="5122834at2"/>
<dbReference type="Proteomes" id="UP000288547">
    <property type="component" value="Unassembled WGS sequence"/>
</dbReference>
<protein>
    <recommendedName>
        <fullName evidence="3">Glutaminase</fullName>
    </recommendedName>
</protein>
<dbReference type="EMBL" id="RZNB01000002">
    <property type="protein sequence ID" value="RWZ51513.1"/>
    <property type="molecule type" value="Genomic_DNA"/>
</dbReference>
<keyword evidence="2" id="KW-1185">Reference proteome</keyword>
<dbReference type="AlphaFoldDB" id="A0A444PUH3"/>
<proteinExistence type="predicted"/>
<gene>
    <name evidence="1" type="ORF">ELQ90_05210</name>
</gene>
<accession>A0A444PUH3</accession>
<reference evidence="1 2" key="1">
    <citation type="submission" date="2018-12" db="EMBL/GenBank/DDBJ databases">
        <authorList>
            <person name="Li F."/>
        </authorList>
    </citation>
    <scope>NUCLEOTIDE SEQUENCE [LARGE SCALE GENOMIC DNA]</scope>
    <source>
        <strain evidence="1 2">11W25H-1</strain>
    </source>
</reference>
<sequence length="183" mass="19432">MDLDPAEPSARPDGVDVGDIVRALLGEAAARLTAAGARDEALAEYIGRRRRFLVPREPVMVPVGRAWRLGVLLIDADGAAFATGSTTRAVDPGRRGYTSESARDRAEYRAAAARGRFPEGETVNFGWRALDLDDASLRASSGPIVVVDGVPVVRWGQGSAIPTPLRDYLDDRVGLLVDPPAGA</sequence>
<evidence type="ECO:0000313" key="1">
    <source>
        <dbReference type="EMBL" id="RWZ51513.1"/>
    </source>
</evidence>
<dbReference type="RefSeq" id="WP_128494229.1">
    <property type="nucleotide sequence ID" value="NZ_RZNB01000002.1"/>
</dbReference>
<comment type="caution">
    <text evidence="1">The sequence shown here is derived from an EMBL/GenBank/DDBJ whole genome shotgun (WGS) entry which is preliminary data.</text>
</comment>
<evidence type="ECO:0008006" key="3">
    <source>
        <dbReference type="Google" id="ProtNLM"/>
    </source>
</evidence>
<name>A0A444PUH3_9MICO</name>
<organism evidence="1 2">
    <name type="scientific">Labedella phragmitis</name>
    <dbReference type="NCBI Taxonomy" id="2498849"/>
    <lineage>
        <taxon>Bacteria</taxon>
        <taxon>Bacillati</taxon>
        <taxon>Actinomycetota</taxon>
        <taxon>Actinomycetes</taxon>
        <taxon>Micrococcales</taxon>
        <taxon>Microbacteriaceae</taxon>
        <taxon>Labedella</taxon>
    </lineage>
</organism>